<gene>
    <name evidence="2" type="ORF">ESB13_23060</name>
</gene>
<evidence type="ECO:0000256" key="1">
    <source>
        <dbReference type="SAM" id="SignalP"/>
    </source>
</evidence>
<sequence length="370" mass="42130">MKKCFFICCILVTPFLITAQSVTGLFTVNSDSTAFTLTPQGAAHLASLPLKCLQQEYPNKTSHTSMKEADHKLTPSQLHPAFFGCFDWHSSVHGHWMLVRLLKQFKNIGGEDRIRQALNTNLQYDKMEKEAAYFQGMISNTWERTYGWAWLLKLDAELITWNDPQGKLWHENLQPLVTRIAELWKVYLPKETYPNRTGVHPNTAFGLVFALDYAQAAKDTAFEWALKKHAKQLFLKDKNAPASWEPNGTDFLSPALEEADLMSRILSPKEFTRWFNSFLSQQGLSHLLELPVVSDRTDYQIVHLDGLCFSRSWCLQRIASFLPAADPRRKAMLKSATRHLAASLPNVVSGNYGGEHWLASFAVYALLHEL</sequence>
<organism evidence="2 3">
    <name type="scientific">Filimonas effusa</name>
    <dbReference type="NCBI Taxonomy" id="2508721"/>
    <lineage>
        <taxon>Bacteria</taxon>
        <taxon>Pseudomonadati</taxon>
        <taxon>Bacteroidota</taxon>
        <taxon>Chitinophagia</taxon>
        <taxon>Chitinophagales</taxon>
        <taxon>Chitinophagaceae</taxon>
        <taxon>Filimonas</taxon>
    </lineage>
</organism>
<feature type="chain" id="PRO_5020337714" evidence="1">
    <location>
        <begin position="20"/>
        <end position="370"/>
    </location>
</feature>
<dbReference type="AlphaFoldDB" id="A0A4Q1D0B6"/>
<accession>A0A4Q1D0B6</accession>
<keyword evidence="3" id="KW-1185">Reference proteome</keyword>
<keyword evidence="1" id="KW-0732">Signal</keyword>
<dbReference type="EMBL" id="SDHZ01000005">
    <property type="protein sequence ID" value="RXK81036.1"/>
    <property type="molecule type" value="Genomic_DNA"/>
</dbReference>
<dbReference type="InterPro" id="IPR021365">
    <property type="entry name" value="DUF2891"/>
</dbReference>
<proteinExistence type="predicted"/>
<dbReference type="Proteomes" id="UP000290545">
    <property type="component" value="Unassembled WGS sequence"/>
</dbReference>
<evidence type="ECO:0000313" key="3">
    <source>
        <dbReference type="Proteomes" id="UP000290545"/>
    </source>
</evidence>
<comment type="caution">
    <text evidence="2">The sequence shown here is derived from an EMBL/GenBank/DDBJ whole genome shotgun (WGS) entry which is preliminary data.</text>
</comment>
<dbReference type="RefSeq" id="WP_129006322.1">
    <property type="nucleotide sequence ID" value="NZ_SDHZ01000005.1"/>
</dbReference>
<dbReference type="Pfam" id="PF11199">
    <property type="entry name" value="DUF2891"/>
    <property type="match status" value="1"/>
</dbReference>
<protein>
    <submittedName>
        <fullName evidence="2">DUF2891 domain-containing protein</fullName>
    </submittedName>
</protein>
<feature type="signal peptide" evidence="1">
    <location>
        <begin position="1"/>
        <end position="19"/>
    </location>
</feature>
<dbReference type="OrthoDB" id="9779797at2"/>
<name>A0A4Q1D0B6_9BACT</name>
<reference evidence="2 3" key="1">
    <citation type="submission" date="2019-01" db="EMBL/GenBank/DDBJ databases">
        <title>Filimonas sp. strain TTM-71.</title>
        <authorList>
            <person name="Chen W.-M."/>
        </authorList>
    </citation>
    <scope>NUCLEOTIDE SEQUENCE [LARGE SCALE GENOMIC DNA]</scope>
    <source>
        <strain evidence="2 3">TTM-71</strain>
    </source>
</reference>
<evidence type="ECO:0000313" key="2">
    <source>
        <dbReference type="EMBL" id="RXK81036.1"/>
    </source>
</evidence>